<proteinExistence type="predicted"/>
<evidence type="ECO:0000313" key="1">
    <source>
        <dbReference type="EMBL" id="MBB5848257.1"/>
    </source>
</evidence>
<dbReference type="InterPro" id="IPR027417">
    <property type="entry name" value="P-loop_NTPase"/>
</dbReference>
<name>A0A7W9JI23_9MICC</name>
<comment type="caution">
    <text evidence="1">The sequence shown here is derived from an EMBL/GenBank/DDBJ whole genome shotgun (WGS) entry which is preliminary data.</text>
</comment>
<dbReference type="Proteomes" id="UP000567246">
    <property type="component" value="Unassembled WGS sequence"/>
</dbReference>
<gene>
    <name evidence="1" type="ORF">HDA33_000821</name>
</gene>
<organism evidence="1 2">
    <name type="scientific">Micrococcus endophyticus</name>
    <dbReference type="NCBI Taxonomy" id="455343"/>
    <lineage>
        <taxon>Bacteria</taxon>
        <taxon>Bacillati</taxon>
        <taxon>Actinomycetota</taxon>
        <taxon>Actinomycetes</taxon>
        <taxon>Micrococcales</taxon>
        <taxon>Micrococcaceae</taxon>
        <taxon>Micrococcus</taxon>
    </lineage>
</organism>
<keyword evidence="1" id="KW-0808">Transferase</keyword>
<dbReference type="EC" id="2.7.1.48" evidence="1"/>
<dbReference type="Gene3D" id="3.40.50.300">
    <property type="entry name" value="P-loop containing nucleotide triphosphate hydrolases"/>
    <property type="match status" value="1"/>
</dbReference>
<dbReference type="RefSeq" id="WP_184171224.1">
    <property type="nucleotide sequence ID" value="NZ_BAABAG010000008.1"/>
</dbReference>
<keyword evidence="1" id="KW-0418">Kinase</keyword>
<dbReference type="GO" id="GO:0004849">
    <property type="term" value="F:uridine kinase activity"/>
    <property type="evidence" value="ECO:0007669"/>
    <property type="project" value="UniProtKB-EC"/>
</dbReference>
<accession>A0A7W9JI23</accession>
<dbReference type="EMBL" id="JACHMW010000001">
    <property type="protein sequence ID" value="MBB5848257.1"/>
    <property type="molecule type" value="Genomic_DNA"/>
</dbReference>
<dbReference type="SUPFAM" id="SSF52540">
    <property type="entry name" value="P-loop containing nucleoside triphosphate hydrolases"/>
    <property type="match status" value="1"/>
</dbReference>
<keyword evidence="2" id="KW-1185">Reference proteome</keyword>
<protein>
    <submittedName>
        <fullName evidence="1">Uridine kinase</fullName>
        <ecNumber evidence="1">2.7.1.48</ecNumber>
    </submittedName>
</protein>
<reference evidence="1 2" key="1">
    <citation type="submission" date="2020-08" db="EMBL/GenBank/DDBJ databases">
        <title>Sequencing the genomes of 1000 actinobacteria strains.</title>
        <authorList>
            <person name="Klenk H.-P."/>
        </authorList>
    </citation>
    <scope>NUCLEOTIDE SEQUENCE [LARGE SCALE GENOMIC DNA]</scope>
    <source>
        <strain evidence="1 2">DSM 17945</strain>
    </source>
</reference>
<dbReference type="AlphaFoldDB" id="A0A7W9JI23"/>
<sequence>MTILPASPRPSVILLGGASGSGKSYLARRHGRPHLSLDAFYREQSDDGAAGGPGPVFPRTPYGEIDWDHPGTWDEQAAVDAVVELLEEGATRVPDYDISTSSVRGHSTVALEPGGVIVAEGIFAERMPAALDRAGVDYAAWYIDQARTTTAARRFVRDVAERRKPVPFLVQRGWSLYRTDAARRAAAVAAGFTPRRKREIIADLTA</sequence>
<evidence type="ECO:0000313" key="2">
    <source>
        <dbReference type="Proteomes" id="UP000567246"/>
    </source>
</evidence>